<evidence type="ECO:0000313" key="3">
    <source>
        <dbReference type="Proteomes" id="UP000466535"/>
    </source>
</evidence>
<evidence type="ECO:0000256" key="1">
    <source>
        <dbReference type="SAM" id="Phobius"/>
    </source>
</evidence>
<reference evidence="2 3" key="1">
    <citation type="submission" date="2019-12" db="EMBL/GenBank/DDBJ databases">
        <title>Isolation and characterization of three novel carbon monoxide-oxidizing members of Halobacteria from salione crusts and soils.</title>
        <authorList>
            <person name="Myers M.R."/>
            <person name="King G.M."/>
        </authorList>
    </citation>
    <scope>NUCLEOTIDE SEQUENCE [LARGE SCALE GENOMIC DNA]</scope>
    <source>
        <strain evidence="2 3">WSH3</strain>
    </source>
</reference>
<gene>
    <name evidence="2" type="ORF">GRX03_13415</name>
</gene>
<sequence>MTAALERFKQKYAGTVVGKCFVLTVTGAGVVGMFAVGILEIWFTTQILGWRSSAALLTGGVVGIVVAVALFQGWIMWLVDWRQQPAAPMRVLFEEYW</sequence>
<feature type="transmembrane region" description="Helical" evidence="1">
    <location>
        <begin position="21"/>
        <end position="43"/>
    </location>
</feature>
<proteinExistence type="predicted"/>
<dbReference type="Proteomes" id="UP000466535">
    <property type="component" value="Unassembled WGS sequence"/>
</dbReference>
<evidence type="ECO:0000313" key="2">
    <source>
        <dbReference type="EMBL" id="MXR52600.1"/>
    </source>
</evidence>
<organism evidence="2 3">
    <name type="scientific">Halovenus carboxidivorans</name>
    <dbReference type="NCBI Taxonomy" id="2692199"/>
    <lineage>
        <taxon>Archaea</taxon>
        <taxon>Methanobacteriati</taxon>
        <taxon>Methanobacteriota</taxon>
        <taxon>Stenosarchaea group</taxon>
        <taxon>Halobacteria</taxon>
        <taxon>Halobacteriales</taxon>
        <taxon>Haloarculaceae</taxon>
        <taxon>Halovenus</taxon>
    </lineage>
</organism>
<dbReference type="AlphaFoldDB" id="A0A6B0TCG2"/>
<keyword evidence="1" id="KW-1133">Transmembrane helix</keyword>
<keyword evidence="1" id="KW-0472">Membrane</keyword>
<dbReference type="EMBL" id="WUUT01000005">
    <property type="protein sequence ID" value="MXR52600.1"/>
    <property type="molecule type" value="Genomic_DNA"/>
</dbReference>
<keyword evidence="1" id="KW-0812">Transmembrane</keyword>
<protein>
    <submittedName>
        <fullName evidence="2">Uncharacterized protein</fullName>
    </submittedName>
</protein>
<keyword evidence="3" id="KW-1185">Reference proteome</keyword>
<feature type="transmembrane region" description="Helical" evidence="1">
    <location>
        <begin position="55"/>
        <end position="79"/>
    </location>
</feature>
<dbReference type="RefSeq" id="WP_159764724.1">
    <property type="nucleotide sequence ID" value="NZ_WUUT01000005.1"/>
</dbReference>
<accession>A0A6B0TCG2</accession>
<name>A0A6B0TCG2_9EURY</name>
<comment type="caution">
    <text evidence="2">The sequence shown here is derived from an EMBL/GenBank/DDBJ whole genome shotgun (WGS) entry which is preliminary data.</text>
</comment>